<dbReference type="RefSeq" id="WP_021248710.1">
    <property type="nucleotide sequence ID" value="NZ_ATJV01000047.1"/>
</dbReference>
<evidence type="ECO:0000256" key="1">
    <source>
        <dbReference type="SAM" id="MobiDB-lite"/>
    </source>
</evidence>
<proteinExistence type="predicted"/>
<keyword evidence="3" id="KW-1185">Reference proteome</keyword>
<comment type="caution">
    <text evidence="2">The sequence shown here is derived from an EMBL/GenBank/DDBJ whole genome shotgun (WGS) entry which is preliminary data.</text>
</comment>
<accession>T0B0C3</accession>
<sequence length="188" mass="21214">MDIRPDIQIQSMIKAMVDVVLPAVDPEHKMAQEQARLIIGTLRLIAKRLPLAYRYDCDELRRYVAFACELGELMAEMGDAIDPDTRVRLKNLAASGAEVLDGARSDPSEIEDAIFELRAVVGEFIQETNNGGPPEARRELRRRVLAMSRHELERELALVVDMGFQVDPENPPTPIEEQLPPIQRRSES</sequence>
<gene>
    <name evidence="2" type="ORF">M622_13700</name>
</gene>
<dbReference type="AlphaFoldDB" id="T0B0C3"/>
<dbReference type="OrthoDB" id="4761345at2"/>
<dbReference type="EMBL" id="ATJV01000047">
    <property type="protein sequence ID" value="EPZ16278.1"/>
    <property type="molecule type" value="Genomic_DNA"/>
</dbReference>
<reference evidence="2 3" key="1">
    <citation type="submission" date="2013-06" db="EMBL/GenBank/DDBJ databases">
        <title>Draft genome sequence of Thauera terpenica.</title>
        <authorList>
            <person name="Liu B."/>
            <person name="Frostegard A.H."/>
            <person name="Shapleigh J.P."/>
        </authorList>
    </citation>
    <scope>NUCLEOTIDE SEQUENCE [LARGE SCALE GENOMIC DNA]</scope>
    <source>
        <strain evidence="2 3">58Eu</strain>
    </source>
</reference>
<evidence type="ECO:0000313" key="2">
    <source>
        <dbReference type="EMBL" id="EPZ16278.1"/>
    </source>
</evidence>
<dbReference type="Proteomes" id="UP000015455">
    <property type="component" value="Unassembled WGS sequence"/>
</dbReference>
<protein>
    <submittedName>
        <fullName evidence="2">Uncharacterized protein</fullName>
    </submittedName>
</protein>
<evidence type="ECO:0000313" key="3">
    <source>
        <dbReference type="Proteomes" id="UP000015455"/>
    </source>
</evidence>
<dbReference type="PATRIC" id="fig|1348657.5.peg.1278"/>
<dbReference type="eggNOG" id="ENOG5033177">
    <property type="taxonomic scope" value="Bacteria"/>
</dbReference>
<name>T0B0C3_9RHOO</name>
<organism evidence="2 3">
    <name type="scientific">Thauera terpenica 58Eu</name>
    <dbReference type="NCBI Taxonomy" id="1348657"/>
    <lineage>
        <taxon>Bacteria</taxon>
        <taxon>Pseudomonadati</taxon>
        <taxon>Pseudomonadota</taxon>
        <taxon>Betaproteobacteria</taxon>
        <taxon>Rhodocyclales</taxon>
        <taxon>Zoogloeaceae</taxon>
        <taxon>Thauera</taxon>
    </lineage>
</organism>
<feature type="region of interest" description="Disordered" evidence="1">
    <location>
        <begin position="165"/>
        <end position="188"/>
    </location>
</feature>